<dbReference type="Proteomes" id="UP001528823">
    <property type="component" value="Unassembled WGS sequence"/>
</dbReference>
<keyword evidence="3" id="KW-1185">Reference proteome</keyword>
<evidence type="ECO:0000313" key="2">
    <source>
        <dbReference type="EMBL" id="MDE1464909.1"/>
    </source>
</evidence>
<organism evidence="2 3">
    <name type="scientific">Spartinivicinus poritis</name>
    <dbReference type="NCBI Taxonomy" id="2994640"/>
    <lineage>
        <taxon>Bacteria</taxon>
        <taxon>Pseudomonadati</taxon>
        <taxon>Pseudomonadota</taxon>
        <taxon>Gammaproteobacteria</taxon>
        <taxon>Oceanospirillales</taxon>
        <taxon>Zooshikellaceae</taxon>
        <taxon>Spartinivicinus</taxon>
    </lineage>
</organism>
<evidence type="ECO:0000313" key="3">
    <source>
        <dbReference type="Proteomes" id="UP001528823"/>
    </source>
</evidence>
<dbReference type="InterPro" id="IPR050742">
    <property type="entry name" value="Helicase_Restrict-Modif_Enz"/>
</dbReference>
<dbReference type="EMBL" id="JAPMOU010000046">
    <property type="protein sequence ID" value="MDE1464909.1"/>
    <property type="molecule type" value="Genomic_DNA"/>
</dbReference>
<dbReference type="PANTHER" id="PTHR47396:SF1">
    <property type="entry name" value="ATP-DEPENDENT HELICASE IRC3-RELATED"/>
    <property type="match status" value="1"/>
</dbReference>
<accession>A0ABT5UIP0</accession>
<name>A0ABT5UIP0_9GAMM</name>
<proteinExistence type="predicted"/>
<sequence length="143" mass="16327">MLLDQHGYSESHLQSAWRNQTNQDIAAGIIGYIRQAAIGEALVPFEQWVQQAMQHIYGLHSWTAPQRRWLDRLAKQLKHEVVLEKNLLNEAFADHGGVKRLDSILGNKLDSVLDELGECLWMSIQSTQPTVMSIKLDFIDISF</sequence>
<dbReference type="Pfam" id="PF08463">
    <property type="entry name" value="EcoEI_R_C"/>
    <property type="match status" value="1"/>
</dbReference>
<evidence type="ECO:0000259" key="1">
    <source>
        <dbReference type="Pfam" id="PF08463"/>
    </source>
</evidence>
<feature type="domain" description="EcoEI R protein C-terminal" evidence="1">
    <location>
        <begin position="3"/>
        <end position="120"/>
    </location>
</feature>
<gene>
    <name evidence="2" type="ORF">ORQ98_23375</name>
</gene>
<protein>
    <recommendedName>
        <fullName evidence="1">EcoEI R protein C-terminal domain-containing protein</fullName>
    </recommendedName>
</protein>
<dbReference type="PANTHER" id="PTHR47396">
    <property type="entry name" value="TYPE I RESTRICTION ENZYME ECOKI R PROTEIN"/>
    <property type="match status" value="1"/>
</dbReference>
<dbReference type="InterPro" id="IPR013670">
    <property type="entry name" value="EcoEI_R_C_dom"/>
</dbReference>
<reference evidence="2 3" key="1">
    <citation type="submission" date="2022-11" db="EMBL/GenBank/DDBJ databases">
        <title>Spartinivicinus poritis sp. nov., isolated from scleractinian coral Porites lutea.</title>
        <authorList>
            <person name="Zhang G."/>
            <person name="Cai L."/>
            <person name="Wei Q."/>
        </authorList>
    </citation>
    <scope>NUCLEOTIDE SEQUENCE [LARGE SCALE GENOMIC DNA]</scope>
    <source>
        <strain evidence="2 3">A2-2</strain>
    </source>
</reference>
<comment type="caution">
    <text evidence="2">The sequence shown here is derived from an EMBL/GenBank/DDBJ whole genome shotgun (WGS) entry which is preliminary data.</text>
</comment>